<sequence>MNISASIIDQRLASVADAIRQQAGEEQGITEANRLKAFVYLCVKIMLDLEDAEAFDCLTEGGGEFGVDAMHISEEYDGEFTVSLFQGKYKNSLEGNANFPETGVTALINAIKYLFDPAAELQHTAVVI</sequence>
<organism evidence="1 2">
    <name type="scientific">Desulfonema magnum</name>
    <dbReference type="NCBI Taxonomy" id="45655"/>
    <lineage>
        <taxon>Bacteria</taxon>
        <taxon>Pseudomonadati</taxon>
        <taxon>Thermodesulfobacteriota</taxon>
        <taxon>Desulfobacteria</taxon>
        <taxon>Desulfobacterales</taxon>
        <taxon>Desulfococcaceae</taxon>
        <taxon>Desulfonema</taxon>
    </lineage>
</organism>
<dbReference type="AlphaFoldDB" id="A0A975BT02"/>
<gene>
    <name evidence="1" type="ORF">dnm_067150</name>
</gene>
<reference evidence="1" key="1">
    <citation type="journal article" date="2021" name="Microb. Physiol.">
        <title>Proteogenomic Insights into the Physiology of Marine, Sulfate-Reducing, Filamentous Desulfonema limicola and Desulfonema magnum.</title>
        <authorList>
            <person name="Schnaars V."/>
            <person name="Wohlbrand L."/>
            <person name="Scheve S."/>
            <person name="Hinrichs C."/>
            <person name="Reinhardt R."/>
            <person name="Rabus R."/>
        </authorList>
    </citation>
    <scope>NUCLEOTIDE SEQUENCE</scope>
    <source>
        <strain evidence="1">4be13</strain>
    </source>
</reference>
<accession>A0A975BT02</accession>
<protein>
    <submittedName>
        <fullName evidence="1">Uncharacterized protein</fullName>
    </submittedName>
</protein>
<dbReference type="KEGG" id="dmm:dnm_067150"/>
<dbReference type="EMBL" id="CP061800">
    <property type="protein sequence ID" value="QTA90654.1"/>
    <property type="molecule type" value="Genomic_DNA"/>
</dbReference>
<proteinExistence type="predicted"/>
<name>A0A975BT02_9BACT</name>
<dbReference type="Proteomes" id="UP000663722">
    <property type="component" value="Chromosome"/>
</dbReference>
<keyword evidence="2" id="KW-1185">Reference proteome</keyword>
<evidence type="ECO:0000313" key="1">
    <source>
        <dbReference type="EMBL" id="QTA90654.1"/>
    </source>
</evidence>
<evidence type="ECO:0000313" key="2">
    <source>
        <dbReference type="Proteomes" id="UP000663722"/>
    </source>
</evidence>
<dbReference type="RefSeq" id="WP_207678753.1">
    <property type="nucleotide sequence ID" value="NZ_CP061800.1"/>
</dbReference>